<feature type="coiled-coil region" evidence="1">
    <location>
        <begin position="101"/>
        <end position="181"/>
    </location>
</feature>
<gene>
    <name evidence="4" type="ORF">WJX73_003842</name>
</gene>
<dbReference type="AlphaFoldDB" id="A0AAW1PLN9"/>
<keyword evidence="1" id="KW-0175">Coiled coil</keyword>
<feature type="compositionally biased region" description="Basic and acidic residues" evidence="2">
    <location>
        <begin position="313"/>
        <end position="324"/>
    </location>
</feature>
<keyword evidence="3" id="KW-0812">Transmembrane</keyword>
<name>A0AAW1PLN9_9CHLO</name>
<feature type="compositionally biased region" description="Polar residues" evidence="2">
    <location>
        <begin position="60"/>
        <end position="84"/>
    </location>
</feature>
<proteinExistence type="predicted"/>
<evidence type="ECO:0000256" key="1">
    <source>
        <dbReference type="SAM" id="Coils"/>
    </source>
</evidence>
<keyword evidence="3" id="KW-0472">Membrane</keyword>
<evidence type="ECO:0000313" key="4">
    <source>
        <dbReference type="EMBL" id="KAK9810735.1"/>
    </source>
</evidence>
<organism evidence="4 5">
    <name type="scientific">Symbiochloris irregularis</name>
    <dbReference type="NCBI Taxonomy" id="706552"/>
    <lineage>
        <taxon>Eukaryota</taxon>
        <taxon>Viridiplantae</taxon>
        <taxon>Chlorophyta</taxon>
        <taxon>core chlorophytes</taxon>
        <taxon>Trebouxiophyceae</taxon>
        <taxon>Trebouxiales</taxon>
        <taxon>Trebouxiaceae</taxon>
        <taxon>Symbiochloris</taxon>
    </lineage>
</organism>
<evidence type="ECO:0000256" key="3">
    <source>
        <dbReference type="SAM" id="Phobius"/>
    </source>
</evidence>
<protein>
    <submittedName>
        <fullName evidence="4">Uncharacterized protein</fullName>
    </submittedName>
</protein>
<evidence type="ECO:0000313" key="5">
    <source>
        <dbReference type="Proteomes" id="UP001465755"/>
    </source>
</evidence>
<dbReference type="EMBL" id="JALJOQ010000014">
    <property type="protein sequence ID" value="KAK9810735.1"/>
    <property type="molecule type" value="Genomic_DNA"/>
</dbReference>
<feature type="region of interest" description="Disordered" evidence="2">
    <location>
        <begin position="50"/>
        <end position="92"/>
    </location>
</feature>
<dbReference type="Proteomes" id="UP001465755">
    <property type="component" value="Unassembled WGS sequence"/>
</dbReference>
<feature type="transmembrane region" description="Helical" evidence="3">
    <location>
        <begin position="6"/>
        <end position="27"/>
    </location>
</feature>
<accession>A0AAW1PLN9</accession>
<feature type="region of interest" description="Disordered" evidence="2">
    <location>
        <begin position="261"/>
        <end position="371"/>
    </location>
</feature>
<keyword evidence="5" id="KW-1185">Reference proteome</keyword>
<reference evidence="4 5" key="1">
    <citation type="journal article" date="2024" name="Nat. Commun.">
        <title>Phylogenomics reveals the evolutionary origins of lichenization in chlorophyte algae.</title>
        <authorList>
            <person name="Puginier C."/>
            <person name="Libourel C."/>
            <person name="Otte J."/>
            <person name="Skaloud P."/>
            <person name="Haon M."/>
            <person name="Grisel S."/>
            <person name="Petersen M."/>
            <person name="Berrin J.G."/>
            <person name="Delaux P.M."/>
            <person name="Dal Grande F."/>
            <person name="Keller J."/>
        </authorList>
    </citation>
    <scope>NUCLEOTIDE SEQUENCE [LARGE SCALE GENOMIC DNA]</scope>
    <source>
        <strain evidence="4 5">SAG 2036</strain>
    </source>
</reference>
<sequence>MSLSAAKFIGAGLVFGGAVFGAARVVAGRRRKSARRNPQVTAAATVENPFTRDCDLNDPAVSSQQERQCSHSNASTSGPGSQQPDEAPHGKGFCFQHLQNQVQLEDSREQLQSKLQKEAAELRQEKADHAATSATLEARLSHAQQALDNAESEEQRLRAELQATQAALQAAQAKCAQEQHRTLELKNLLGQVSIGRSLMLGQKHDLLHILRLVQTTLGADASAVLGSRLEQQIADKLEEAEEDVVFDDQDLAILHDAELQHEQAEEAESQTSTESEGCHEDDPESEASSPEDLGVCKDAALPNNVKRVQSHLTAEHSSQRRMLPDDDEIVMTGVEDSLEDDQLTGGAWEDLGASQEAAEDVSPSRGGHPSA</sequence>
<comment type="caution">
    <text evidence="4">The sequence shown here is derived from an EMBL/GenBank/DDBJ whole genome shotgun (WGS) entry which is preliminary data.</text>
</comment>
<evidence type="ECO:0000256" key="2">
    <source>
        <dbReference type="SAM" id="MobiDB-lite"/>
    </source>
</evidence>
<keyword evidence="3" id="KW-1133">Transmembrane helix</keyword>